<keyword evidence="1" id="KW-0812">Transmembrane</keyword>
<gene>
    <name evidence="2" type="ORF">KD144_06915</name>
</gene>
<protein>
    <submittedName>
        <fullName evidence="2">Uncharacterized protein</fullName>
    </submittedName>
</protein>
<comment type="caution">
    <text evidence="2">The sequence shown here is derived from an EMBL/GenBank/DDBJ whole genome shotgun (WGS) entry which is preliminary data.</text>
</comment>
<dbReference type="AlphaFoldDB" id="A0A941GFI3"/>
<keyword evidence="1" id="KW-1133">Transmembrane helix</keyword>
<feature type="transmembrane region" description="Helical" evidence="1">
    <location>
        <begin position="123"/>
        <end position="144"/>
    </location>
</feature>
<name>A0A941GFI3_NIACI</name>
<reference evidence="2" key="1">
    <citation type="submission" date="2021-04" db="EMBL/GenBank/DDBJ databases">
        <title>Genomic analysis of electroactive and textile dye degrading Bacillus circulans strain: DC10 isolated from constructed wetland-microbial fuel cells treating textile dye wastewaters.</title>
        <authorList>
            <person name="Patel D.U."/>
            <person name="Desai C.R."/>
        </authorList>
    </citation>
    <scope>NUCLEOTIDE SEQUENCE</scope>
    <source>
        <strain evidence="2">DC10</strain>
    </source>
</reference>
<dbReference type="InterPro" id="IPR048147">
    <property type="entry name" value="CBO0543-like"/>
</dbReference>
<feature type="transmembrane region" description="Helical" evidence="1">
    <location>
        <begin position="64"/>
        <end position="82"/>
    </location>
</feature>
<dbReference type="EMBL" id="JAGTPX010000005">
    <property type="protein sequence ID" value="MBR8669272.1"/>
    <property type="molecule type" value="Genomic_DNA"/>
</dbReference>
<keyword evidence="1" id="KW-0472">Membrane</keyword>
<sequence>MLVLILIVILFNGIAFFIPKRLTPIEMLTTTLFAIFLQLITDTYLDLKYDLYGYFRKGADWESFIYILGIYPAVNVIFLNYFPYKEGMKTKIIYVFIWGIIAMVYETIFIWSGTFYLNGWKQIYSVFTYPVLYVMLMLFHQFSVKMIEKSTRDRCK</sequence>
<evidence type="ECO:0000313" key="2">
    <source>
        <dbReference type="EMBL" id="MBR8669272.1"/>
    </source>
</evidence>
<dbReference type="RefSeq" id="WP_016203319.1">
    <property type="nucleotide sequence ID" value="NZ_JAGTPX020000010.1"/>
</dbReference>
<proteinExistence type="predicted"/>
<accession>A0A941GFI3</accession>
<feature type="transmembrane region" description="Helical" evidence="1">
    <location>
        <begin position="94"/>
        <end position="117"/>
    </location>
</feature>
<evidence type="ECO:0000256" key="1">
    <source>
        <dbReference type="SAM" id="Phobius"/>
    </source>
</evidence>
<organism evidence="2">
    <name type="scientific">Niallia circulans</name>
    <name type="common">Bacillus circulans</name>
    <dbReference type="NCBI Taxonomy" id="1397"/>
    <lineage>
        <taxon>Bacteria</taxon>
        <taxon>Bacillati</taxon>
        <taxon>Bacillota</taxon>
        <taxon>Bacilli</taxon>
        <taxon>Bacillales</taxon>
        <taxon>Bacillaceae</taxon>
        <taxon>Niallia</taxon>
    </lineage>
</organism>
<dbReference type="NCBIfam" id="NF041644">
    <property type="entry name" value="CBO0543_fam"/>
    <property type="match status" value="1"/>
</dbReference>